<name>A0A371BAM9_9BRAD</name>
<dbReference type="Gene3D" id="1.10.10.10">
    <property type="entry name" value="Winged helix-like DNA-binding domain superfamily/Winged helix DNA-binding domain"/>
    <property type="match status" value="1"/>
</dbReference>
<gene>
    <name evidence="2" type="ORF">DXH78_08830</name>
</gene>
<dbReference type="InterPro" id="IPR036390">
    <property type="entry name" value="WH_DNA-bd_sf"/>
</dbReference>
<dbReference type="GO" id="GO:0006950">
    <property type="term" value="P:response to stress"/>
    <property type="evidence" value="ECO:0007669"/>
    <property type="project" value="TreeGrafter"/>
</dbReference>
<dbReference type="PROSITE" id="PS50995">
    <property type="entry name" value="HTH_MARR_2"/>
    <property type="match status" value="1"/>
</dbReference>
<organism evidence="2 3">
    <name type="scientific">Undibacter mobilis</name>
    <dbReference type="NCBI Taxonomy" id="2292256"/>
    <lineage>
        <taxon>Bacteria</taxon>
        <taxon>Pseudomonadati</taxon>
        <taxon>Pseudomonadota</taxon>
        <taxon>Alphaproteobacteria</taxon>
        <taxon>Hyphomicrobiales</taxon>
        <taxon>Nitrobacteraceae</taxon>
        <taxon>Undibacter</taxon>
    </lineage>
</organism>
<dbReference type="RefSeq" id="WP_115516680.1">
    <property type="nucleotide sequence ID" value="NZ_QRGO01000001.1"/>
</dbReference>
<comment type="caution">
    <text evidence="2">The sequence shown here is derived from an EMBL/GenBank/DDBJ whole genome shotgun (WGS) entry which is preliminary data.</text>
</comment>
<evidence type="ECO:0000313" key="2">
    <source>
        <dbReference type="EMBL" id="RDV04656.1"/>
    </source>
</evidence>
<dbReference type="AlphaFoldDB" id="A0A371BAM9"/>
<proteinExistence type="predicted"/>
<dbReference type="InterPro" id="IPR000835">
    <property type="entry name" value="HTH_MarR-typ"/>
</dbReference>
<dbReference type="InterPro" id="IPR039422">
    <property type="entry name" value="MarR/SlyA-like"/>
</dbReference>
<dbReference type="Proteomes" id="UP000263993">
    <property type="component" value="Unassembled WGS sequence"/>
</dbReference>
<dbReference type="Pfam" id="PF12802">
    <property type="entry name" value="MarR_2"/>
    <property type="match status" value="1"/>
</dbReference>
<dbReference type="SUPFAM" id="SSF46785">
    <property type="entry name" value="Winged helix' DNA-binding domain"/>
    <property type="match status" value="1"/>
</dbReference>
<dbReference type="PANTHER" id="PTHR33164:SF57">
    <property type="entry name" value="MARR-FAMILY TRANSCRIPTIONAL REGULATOR"/>
    <property type="match status" value="1"/>
</dbReference>
<evidence type="ECO:0000259" key="1">
    <source>
        <dbReference type="PROSITE" id="PS50995"/>
    </source>
</evidence>
<dbReference type="GO" id="GO:0003700">
    <property type="term" value="F:DNA-binding transcription factor activity"/>
    <property type="evidence" value="ECO:0007669"/>
    <property type="project" value="InterPro"/>
</dbReference>
<reference evidence="3" key="1">
    <citation type="submission" date="2018-08" db="EMBL/GenBank/DDBJ databases">
        <authorList>
            <person name="Kim S.-J."/>
            <person name="Jung G.-Y."/>
        </authorList>
    </citation>
    <scope>NUCLEOTIDE SEQUENCE [LARGE SCALE GENOMIC DNA]</scope>
    <source>
        <strain evidence="3">GY_H</strain>
    </source>
</reference>
<evidence type="ECO:0000313" key="3">
    <source>
        <dbReference type="Proteomes" id="UP000263993"/>
    </source>
</evidence>
<keyword evidence="3" id="KW-1185">Reference proteome</keyword>
<dbReference type="OrthoDB" id="8264636at2"/>
<dbReference type="PRINTS" id="PR00598">
    <property type="entry name" value="HTHMARR"/>
</dbReference>
<protein>
    <submittedName>
        <fullName evidence="2">MarR family transcriptional regulator</fullName>
    </submittedName>
</protein>
<dbReference type="InterPro" id="IPR036388">
    <property type="entry name" value="WH-like_DNA-bd_sf"/>
</dbReference>
<accession>A0A371BAM9</accession>
<dbReference type="SMART" id="SM00347">
    <property type="entry name" value="HTH_MARR"/>
    <property type="match status" value="1"/>
</dbReference>
<feature type="domain" description="HTH marR-type" evidence="1">
    <location>
        <begin position="45"/>
        <end position="180"/>
    </location>
</feature>
<dbReference type="PANTHER" id="PTHR33164">
    <property type="entry name" value="TRANSCRIPTIONAL REGULATOR, MARR FAMILY"/>
    <property type="match status" value="1"/>
</dbReference>
<dbReference type="EMBL" id="QRGO01000001">
    <property type="protein sequence ID" value="RDV04656.1"/>
    <property type="molecule type" value="Genomic_DNA"/>
</dbReference>
<sequence>MRSNNLNCQEPDKRAQKAEESVVDWCRPASVSADTLLIDGTDGCFLTMIYNLWAFNQHMEAARNSLAKHFELSGPQYTIFMAIARFEGQEGINARDLSKLLQVSPGFIATEIKSLVSLGLLTKSIDGRDRRMHRLQTSDQGRKLLRTNSSFVCKMNDLLFGGLTSEEVQQLVTLSSKLTHQSERTSAILDTHYKMRGEAGQN</sequence>